<dbReference type="RefSeq" id="WP_264894038.1">
    <property type="nucleotide sequence ID" value="NZ_CP110257.1"/>
</dbReference>
<keyword evidence="3" id="KW-0378">Hydrolase</keyword>
<evidence type="ECO:0000313" key="6">
    <source>
        <dbReference type="EMBL" id="UZD56172.1"/>
    </source>
</evidence>
<protein>
    <recommendedName>
        <fullName evidence="2">protein-tyrosine-phosphatase</fullName>
        <ecNumber evidence="2">3.1.3.48</ecNumber>
    </recommendedName>
</protein>
<dbReference type="PRINTS" id="PR00719">
    <property type="entry name" value="LMWPTPASE"/>
</dbReference>
<dbReference type="InterPro" id="IPR036196">
    <property type="entry name" value="Ptyr_pPase_sf"/>
</dbReference>
<organism evidence="6 7">
    <name type="scientific">Caldimonas aquatica</name>
    <dbReference type="NCBI Taxonomy" id="376175"/>
    <lineage>
        <taxon>Bacteria</taxon>
        <taxon>Pseudomonadati</taxon>
        <taxon>Pseudomonadota</taxon>
        <taxon>Betaproteobacteria</taxon>
        <taxon>Burkholderiales</taxon>
        <taxon>Sphaerotilaceae</taxon>
        <taxon>Caldimonas</taxon>
    </lineage>
</organism>
<dbReference type="PANTHER" id="PTHR11717">
    <property type="entry name" value="LOW MOLECULAR WEIGHT PROTEIN TYROSINE PHOSPHATASE"/>
    <property type="match status" value="1"/>
</dbReference>
<keyword evidence="4" id="KW-0904">Protein phosphatase</keyword>
<evidence type="ECO:0000256" key="4">
    <source>
        <dbReference type="ARBA" id="ARBA00022912"/>
    </source>
</evidence>
<evidence type="ECO:0000259" key="5">
    <source>
        <dbReference type="SMART" id="SM00226"/>
    </source>
</evidence>
<dbReference type="InterPro" id="IPR050438">
    <property type="entry name" value="LMW_PTPase"/>
</dbReference>
<evidence type="ECO:0000313" key="7">
    <source>
        <dbReference type="Proteomes" id="UP001163266"/>
    </source>
</evidence>
<name>A0ABY6MVY8_9BURK</name>
<dbReference type="Proteomes" id="UP001163266">
    <property type="component" value="Chromosome"/>
</dbReference>
<feature type="domain" description="Phosphotyrosine protein phosphatase I" evidence="5">
    <location>
        <begin position="7"/>
        <end position="156"/>
    </location>
</feature>
<dbReference type="PANTHER" id="PTHR11717:SF7">
    <property type="entry name" value="LOW MOLECULAR WEIGHT PHOSPHOTYROSINE PROTEIN PHOSPHATASE"/>
    <property type="match status" value="1"/>
</dbReference>
<dbReference type="InterPro" id="IPR017867">
    <property type="entry name" value="Tyr_phospatase_low_mol_wt"/>
</dbReference>
<dbReference type="CDD" id="cd16343">
    <property type="entry name" value="LMWPTP"/>
    <property type="match status" value="1"/>
</dbReference>
<dbReference type="SUPFAM" id="SSF52788">
    <property type="entry name" value="Phosphotyrosine protein phosphatases I"/>
    <property type="match status" value="1"/>
</dbReference>
<evidence type="ECO:0000256" key="1">
    <source>
        <dbReference type="ARBA" id="ARBA00011063"/>
    </source>
</evidence>
<dbReference type="Gene3D" id="3.40.50.2300">
    <property type="match status" value="1"/>
</dbReference>
<reference evidence="6" key="1">
    <citation type="submission" date="2022-10" db="EMBL/GenBank/DDBJ databases">
        <title>Complete genome sequence of Schlegelella aquatica LMG 23380.</title>
        <authorList>
            <person name="Musilova J."/>
            <person name="Kourilova X."/>
            <person name="Bezdicek M."/>
            <person name="Hermankova K."/>
            <person name="Obruca S."/>
            <person name="Sedlar K."/>
        </authorList>
    </citation>
    <scope>NUCLEOTIDE SEQUENCE</scope>
    <source>
        <strain evidence="6">LMG 23380</strain>
    </source>
</reference>
<sequence length="171" mass="18974">MSSGALYSVLFCCMGNICRSPTAEGVMRAYLERHGWAGRVHLDSAGTHGWHVGAPPDPRAQRHAAARGYDLSRLRARRVEVADFVRFDLVLAMDEENLAALRALAPAEHEDKVQLLMRYARRHRSPIVPDPYYGPAAGFDVVLDYVEDACEGLLEHVRGFLVDAGNFPVKT</sequence>
<gene>
    <name evidence="6" type="ORF">OMP39_06255</name>
</gene>
<comment type="similarity">
    <text evidence="1">Belongs to the low molecular weight phosphotyrosine protein phosphatase family.</text>
</comment>
<dbReference type="InterPro" id="IPR023485">
    <property type="entry name" value="Ptyr_pPase"/>
</dbReference>
<dbReference type="EC" id="3.1.3.48" evidence="2"/>
<dbReference type="Pfam" id="PF01451">
    <property type="entry name" value="LMWPc"/>
    <property type="match status" value="1"/>
</dbReference>
<proteinExistence type="inferred from homology"/>
<dbReference type="EMBL" id="CP110257">
    <property type="protein sequence ID" value="UZD56172.1"/>
    <property type="molecule type" value="Genomic_DNA"/>
</dbReference>
<evidence type="ECO:0000256" key="2">
    <source>
        <dbReference type="ARBA" id="ARBA00013064"/>
    </source>
</evidence>
<accession>A0ABY6MVY8</accession>
<dbReference type="SMART" id="SM00226">
    <property type="entry name" value="LMWPc"/>
    <property type="match status" value="1"/>
</dbReference>
<evidence type="ECO:0000256" key="3">
    <source>
        <dbReference type="ARBA" id="ARBA00022801"/>
    </source>
</evidence>
<keyword evidence="7" id="KW-1185">Reference proteome</keyword>